<accession>A0AAV4AZH7</accession>
<keyword evidence="3" id="KW-1185">Reference proteome</keyword>
<comment type="caution">
    <text evidence="2">The sequence shown here is derived from an EMBL/GenBank/DDBJ whole genome shotgun (WGS) entry which is preliminary data.</text>
</comment>
<feature type="compositionally biased region" description="Low complexity" evidence="1">
    <location>
        <begin position="140"/>
        <end position="172"/>
    </location>
</feature>
<feature type="compositionally biased region" description="Low complexity" evidence="1">
    <location>
        <begin position="81"/>
        <end position="91"/>
    </location>
</feature>
<name>A0AAV4AZH7_9GAST</name>
<evidence type="ECO:0000313" key="2">
    <source>
        <dbReference type="EMBL" id="GFO12682.1"/>
    </source>
</evidence>
<reference evidence="2 3" key="1">
    <citation type="journal article" date="2021" name="Elife">
        <title>Chloroplast acquisition without the gene transfer in kleptoplastic sea slugs, Plakobranchus ocellatus.</title>
        <authorList>
            <person name="Maeda T."/>
            <person name="Takahashi S."/>
            <person name="Yoshida T."/>
            <person name="Shimamura S."/>
            <person name="Takaki Y."/>
            <person name="Nagai Y."/>
            <person name="Toyoda A."/>
            <person name="Suzuki Y."/>
            <person name="Arimoto A."/>
            <person name="Ishii H."/>
            <person name="Satoh N."/>
            <person name="Nishiyama T."/>
            <person name="Hasebe M."/>
            <person name="Maruyama T."/>
            <person name="Minagawa J."/>
            <person name="Obokata J."/>
            <person name="Shigenobu S."/>
        </authorList>
    </citation>
    <scope>NUCLEOTIDE SEQUENCE [LARGE SCALE GENOMIC DNA]</scope>
</reference>
<dbReference type="AlphaFoldDB" id="A0AAV4AZH7"/>
<feature type="region of interest" description="Disordered" evidence="1">
    <location>
        <begin position="127"/>
        <end position="180"/>
    </location>
</feature>
<protein>
    <submittedName>
        <fullName evidence="2">Uncharacterized protein</fullName>
    </submittedName>
</protein>
<proteinExistence type="predicted"/>
<gene>
    <name evidence="2" type="ORF">PoB_003918700</name>
</gene>
<evidence type="ECO:0000313" key="3">
    <source>
        <dbReference type="Proteomes" id="UP000735302"/>
    </source>
</evidence>
<sequence>MIRVQHGLLPTATQYNSDWPHSGGLQHNIGASRSLPSLPTLESEVEASLDRVLRQQNLNRDSLHAYLRESSSAGQADTRGDISSSSSAGREAAGDAHSWYSAENGQMDSGSDLTSALGAMDAHGDVFTVTNVPPHHHHYQQQLQQQQQPWTPQGFASTSSSPGSSSVFASNSPQGITTPSDTSAMYGVQQHFFPGAATRPVSLQEPGMFYGVSHQEDGEEVGGSPYGVLGKSLARNVFKSIGKEVGENPYGVLDSDWE</sequence>
<organism evidence="2 3">
    <name type="scientific">Plakobranchus ocellatus</name>
    <dbReference type="NCBI Taxonomy" id="259542"/>
    <lineage>
        <taxon>Eukaryota</taxon>
        <taxon>Metazoa</taxon>
        <taxon>Spiralia</taxon>
        <taxon>Lophotrochozoa</taxon>
        <taxon>Mollusca</taxon>
        <taxon>Gastropoda</taxon>
        <taxon>Heterobranchia</taxon>
        <taxon>Euthyneura</taxon>
        <taxon>Panpulmonata</taxon>
        <taxon>Sacoglossa</taxon>
        <taxon>Placobranchoidea</taxon>
        <taxon>Plakobranchidae</taxon>
        <taxon>Plakobranchus</taxon>
    </lineage>
</organism>
<evidence type="ECO:0000256" key="1">
    <source>
        <dbReference type="SAM" id="MobiDB-lite"/>
    </source>
</evidence>
<dbReference type="Proteomes" id="UP000735302">
    <property type="component" value="Unassembled WGS sequence"/>
</dbReference>
<dbReference type="EMBL" id="BLXT01004445">
    <property type="protein sequence ID" value="GFO12682.1"/>
    <property type="molecule type" value="Genomic_DNA"/>
</dbReference>
<feature type="region of interest" description="Disordered" evidence="1">
    <location>
        <begin position="69"/>
        <end position="96"/>
    </location>
</feature>